<evidence type="ECO:0000313" key="9">
    <source>
        <dbReference type="Proteomes" id="UP000037460"/>
    </source>
</evidence>
<dbReference type="PRINTS" id="PR00132">
    <property type="entry name" value="GLHYDRLASE2"/>
</dbReference>
<dbReference type="InterPro" id="IPR036156">
    <property type="entry name" value="Beta-gal/glucu_dom_sf"/>
</dbReference>
<dbReference type="SUPFAM" id="SSF49303">
    <property type="entry name" value="beta-Galactosidase/glucuronidase domain"/>
    <property type="match status" value="1"/>
</dbReference>
<dbReference type="AlphaFoldDB" id="A0A0M0JCB1"/>
<keyword evidence="9" id="KW-1185">Reference proteome</keyword>
<name>A0A0M0JCB1_9EUKA</name>
<dbReference type="InterPro" id="IPR050347">
    <property type="entry name" value="Bact_Beta-galactosidase"/>
</dbReference>
<dbReference type="Proteomes" id="UP000037460">
    <property type="component" value="Unassembled WGS sequence"/>
</dbReference>
<dbReference type="SUPFAM" id="SSF51445">
    <property type="entry name" value="(Trans)glycosidases"/>
    <property type="match status" value="1"/>
</dbReference>
<comment type="catalytic activity">
    <reaction evidence="1">
        <text>Hydrolysis of terminal non-reducing beta-D-galactose residues in beta-D-galactosides.</text>
        <dbReference type="EC" id="3.2.1.23"/>
    </reaction>
</comment>
<accession>A0A0M0JCB1</accession>
<dbReference type="GO" id="GO:0005990">
    <property type="term" value="P:lactose catabolic process"/>
    <property type="evidence" value="ECO:0007669"/>
    <property type="project" value="TreeGrafter"/>
</dbReference>
<evidence type="ECO:0000259" key="7">
    <source>
        <dbReference type="Pfam" id="PF02836"/>
    </source>
</evidence>
<keyword evidence="4" id="KW-0326">Glycosidase</keyword>
<dbReference type="OrthoDB" id="408320at2759"/>
<comment type="caution">
    <text evidence="8">The sequence shown here is derived from an EMBL/GenBank/DDBJ whole genome shotgun (WGS) entry which is preliminary data.</text>
</comment>
<organism evidence="8 9">
    <name type="scientific">Chrysochromulina tobinii</name>
    <dbReference type="NCBI Taxonomy" id="1460289"/>
    <lineage>
        <taxon>Eukaryota</taxon>
        <taxon>Haptista</taxon>
        <taxon>Haptophyta</taxon>
        <taxon>Prymnesiophyceae</taxon>
        <taxon>Prymnesiales</taxon>
        <taxon>Chrysochromulinaceae</taxon>
        <taxon>Chrysochromulina</taxon>
    </lineage>
</organism>
<evidence type="ECO:0000259" key="6">
    <source>
        <dbReference type="Pfam" id="PF00703"/>
    </source>
</evidence>
<sequence>WARAPRVWVGQEETTAARADVLPLEIETALESPQLWSAESPYLYTLSLALLDVSDAAAEAPDGVVTGAMLAADERYAGEEPGGVLEWEWQRLGARTCCVQGKKLLINGVPVIFKGVNRHEHDEHTGKYVSDASMWTDALMMKKYNFNATRCSHYPNATRWYEICDEVGLYVMDEANIETHGLVSLPAPSNKLHLNASPEWRRALLARVTRMVESQKNHACIFMWSLGNESGVGPTHLLMRQWINARDPTRPSHYEGLGNCHNGASEVISPMYARPEHCAHLVDAVGNDDRPLLLCEYSHAMGNSNGGLADYWALFREHAHVQGGFIWDWCDQGLLQRLSDGTMRWAYGGDFGPHSYQHDRQFCINGLTFPDRTPHPALEEVRHLQQPLYATLAPTGRLLTLRSMLDFGRFDELYALRWQLRRDGLPMADGAFASTPALPPGATWSIAATSLPWHAALSAAFAAPIGGTLAIDLVTIWRDEHAWAARDGHGGWSVSGEHFDVSVDADGVLRNYVVDGRLKAKVSVSAYSVGALTEAKHERELRPDMAPPNTVLWPDMVLPSTALRQPELPPSLMTVGIAPLPAHFTPAHRHYGAVLIEKKAGGPLFSGETPQPPQQPPELEALSHVSTASSIELRRQQMRRRGGTDNERPAWTISGQQWQWPIDYEATIARPAALVIGAAESGGVPDIQHTVMIYKSHQRSVANALASRAHRAAKIAFPARSSLPPRSAYRPAIQDLPKKLCAVNTTVKEAGKEAWSREVANAGKAKGSGGSAKKGGSNTKSAPHEAVMKVLEAEIYGEKGAWRANMLESPAVKAMLQRMASESLRERPISPLSAPRKRPSRYIPAKVVRAVAVEEEIFDSRRLSSYPHAPHGFMPTNVSFTGPSAAKTTARANRLGAFEVYLIVNHVPASGASSAGAGLDFRSAVAGLHSKLYSREFPRVSTIIRRCQQLLLPIFHALQESEDALEAARVAEGRGGGAARDGAPWTVAPVPMQEYVD</sequence>
<dbReference type="PANTHER" id="PTHR46323:SF2">
    <property type="entry name" value="BETA-GALACTOSIDASE"/>
    <property type="match status" value="1"/>
</dbReference>
<dbReference type="EMBL" id="JWZX01003125">
    <property type="protein sequence ID" value="KOO24110.1"/>
    <property type="molecule type" value="Genomic_DNA"/>
</dbReference>
<feature type="domain" description="Glycoside hydrolase family 2 immunoglobulin-like beta-sandwich" evidence="6">
    <location>
        <begin position="19"/>
        <end position="52"/>
    </location>
</feature>
<dbReference type="InterPro" id="IPR023232">
    <property type="entry name" value="Glyco_hydro_2_AS"/>
</dbReference>
<keyword evidence="3" id="KW-0378">Hydrolase</keyword>
<feature type="region of interest" description="Disordered" evidence="5">
    <location>
        <begin position="761"/>
        <end position="782"/>
    </location>
</feature>
<evidence type="ECO:0000256" key="3">
    <source>
        <dbReference type="ARBA" id="ARBA00022801"/>
    </source>
</evidence>
<dbReference type="InterPro" id="IPR006102">
    <property type="entry name" value="Ig-like_GH2"/>
</dbReference>
<gene>
    <name evidence="8" type="ORF">Ctob_001634</name>
</gene>
<dbReference type="GO" id="GO:0009341">
    <property type="term" value="C:beta-galactosidase complex"/>
    <property type="evidence" value="ECO:0007669"/>
    <property type="project" value="TreeGrafter"/>
</dbReference>
<evidence type="ECO:0000256" key="1">
    <source>
        <dbReference type="ARBA" id="ARBA00001412"/>
    </source>
</evidence>
<dbReference type="Gene3D" id="2.60.40.10">
    <property type="entry name" value="Immunoglobulins"/>
    <property type="match status" value="1"/>
</dbReference>
<feature type="domain" description="Glycoside hydrolase family 2 catalytic" evidence="7">
    <location>
        <begin position="99"/>
        <end position="387"/>
    </location>
</feature>
<dbReference type="GO" id="GO:0004565">
    <property type="term" value="F:beta-galactosidase activity"/>
    <property type="evidence" value="ECO:0007669"/>
    <property type="project" value="UniProtKB-EC"/>
</dbReference>
<protein>
    <recommendedName>
        <fullName evidence="2">beta-galactosidase</fullName>
        <ecNumber evidence="2">3.2.1.23</ecNumber>
    </recommendedName>
</protein>
<dbReference type="Gene3D" id="3.20.20.80">
    <property type="entry name" value="Glycosidases"/>
    <property type="match status" value="1"/>
</dbReference>
<dbReference type="PANTHER" id="PTHR46323">
    <property type="entry name" value="BETA-GALACTOSIDASE"/>
    <property type="match status" value="1"/>
</dbReference>
<dbReference type="InterPro" id="IPR013783">
    <property type="entry name" value="Ig-like_fold"/>
</dbReference>
<dbReference type="InterPro" id="IPR006103">
    <property type="entry name" value="Glyco_hydro_2_cat"/>
</dbReference>
<evidence type="ECO:0000256" key="5">
    <source>
        <dbReference type="SAM" id="MobiDB-lite"/>
    </source>
</evidence>
<feature type="non-terminal residue" evidence="8">
    <location>
        <position position="1"/>
    </location>
</feature>
<dbReference type="Pfam" id="PF00703">
    <property type="entry name" value="Glyco_hydro_2"/>
    <property type="match status" value="1"/>
</dbReference>
<feature type="non-terminal residue" evidence="8">
    <location>
        <position position="997"/>
    </location>
</feature>
<evidence type="ECO:0000256" key="4">
    <source>
        <dbReference type="ARBA" id="ARBA00023295"/>
    </source>
</evidence>
<dbReference type="EC" id="3.2.1.23" evidence="2"/>
<evidence type="ECO:0000313" key="8">
    <source>
        <dbReference type="EMBL" id="KOO24110.1"/>
    </source>
</evidence>
<evidence type="ECO:0000256" key="2">
    <source>
        <dbReference type="ARBA" id="ARBA00012756"/>
    </source>
</evidence>
<dbReference type="InterPro" id="IPR006101">
    <property type="entry name" value="Glyco_hydro_2"/>
</dbReference>
<dbReference type="InterPro" id="IPR017853">
    <property type="entry name" value="GH"/>
</dbReference>
<dbReference type="PROSITE" id="PS00608">
    <property type="entry name" value="GLYCOSYL_HYDROL_F2_2"/>
    <property type="match status" value="1"/>
</dbReference>
<reference evidence="9" key="1">
    <citation type="journal article" date="2015" name="PLoS Genet.">
        <title>Genome Sequence and Transcriptome Analyses of Chrysochromulina tobin: Metabolic Tools for Enhanced Algal Fitness in the Prominent Order Prymnesiales (Haptophyceae).</title>
        <authorList>
            <person name="Hovde B.T."/>
            <person name="Deodato C.R."/>
            <person name="Hunsperger H.M."/>
            <person name="Ryken S.A."/>
            <person name="Yost W."/>
            <person name="Jha R.K."/>
            <person name="Patterson J."/>
            <person name="Monnat R.J. Jr."/>
            <person name="Barlow S.B."/>
            <person name="Starkenburg S.R."/>
            <person name="Cattolico R.A."/>
        </authorList>
    </citation>
    <scope>NUCLEOTIDE SEQUENCE</scope>
    <source>
        <strain evidence="9">CCMP291</strain>
    </source>
</reference>
<proteinExistence type="predicted"/>
<dbReference type="Pfam" id="PF02836">
    <property type="entry name" value="Glyco_hydro_2_C"/>
    <property type="match status" value="1"/>
</dbReference>